<proteinExistence type="predicted"/>
<evidence type="ECO:0000256" key="1">
    <source>
        <dbReference type="SAM" id="SignalP"/>
    </source>
</evidence>
<dbReference type="SUPFAM" id="SSF48452">
    <property type="entry name" value="TPR-like"/>
    <property type="match status" value="1"/>
</dbReference>
<evidence type="ECO:0008006" key="4">
    <source>
        <dbReference type="Google" id="ProtNLM"/>
    </source>
</evidence>
<feature type="signal peptide" evidence="1">
    <location>
        <begin position="1"/>
        <end position="19"/>
    </location>
</feature>
<keyword evidence="3" id="KW-1185">Reference proteome</keyword>
<dbReference type="RefSeq" id="WP_099440412.1">
    <property type="nucleotide sequence ID" value="NZ_CP024091.1"/>
</dbReference>
<accession>A0A2D1UAH1</accession>
<dbReference type="AlphaFoldDB" id="A0A2D1UAH1"/>
<dbReference type="KEGG" id="pgs:CPT03_19625"/>
<name>A0A2D1UAH1_9SPHI</name>
<gene>
    <name evidence="2" type="ORF">CPT03_19625</name>
</gene>
<sequence>MNKSWLAIIFLIISNQAMTQTSHFLPQQPPQGSGAINIVVSNLEENEGDMYFAEAERNERNGELNEAVTLFGKAAFEYNSAKQFVRYGEALMRLSNVHYLLAHFNEAEQVVLNVALKNYSKIGSRNGQMESYSQLGRIYLALNKPTQSLWFYTQQGILAKQIGNSSAYIESVLGAANVKIRKKEYALASKDLNRAELLAKSANTSEFKNQIKDARSMLPAVAAAKTTKKSSKKK</sequence>
<keyword evidence="1" id="KW-0732">Signal</keyword>
<dbReference type="Proteomes" id="UP000223749">
    <property type="component" value="Chromosome"/>
</dbReference>
<protein>
    <recommendedName>
        <fullName evidence="4">MalT-like TPR region domain-containing protein</fullName>
    </recommendedName>
</protein>
<reference evidence="2 3" key="1">
    <citation type="submission" date="2017-10" db="EMBL/GenBank/DDBJ databases">
        <title>Whole genome of Pedobacter ginsengisoli T01R-27 isolated from tomato rhizosphere.</title>
        <authorList>
            <person name="Weon H.-Y."/>
            <person name="Lee S.A."/>
            <person name="Sang M.K."/>
            <person name="Song J."/>
        </authorList>
    </citation>
    <scope>NUCLEOTIDE SEQUENCE [LARGE SCALE GENOMIC DNA]</scope>
    <source>
        <strain evidence="2 3">T01R-27</strain>
    </source>
</reference>
<dbReference type="OrthoDB" id="754538at2"/>
<dbReference type="Gene3D" id="1.25.40.10">
    <property type="entry name" value="Tetratricopeptide repeat domain"/>
    <property type="match status" value="1"/>
</dbReference>
<organism evidence="2 3">
    <name type="scientific">Pedobacter ginsengisoli</name>
    <dbReference type="NCBI Taxonomy" id="363852"/>
    <lineage>
        <taxon>Bacteria</taxon>
        <taxon>Pseudomonadati</taxon>
        <taxon>Bacteroidota</taxon>
        <taxon>Sphingobacteriia</taxon>
        <taxon>Sphingobacteriales</taxon>
        <taxon>Sphingobacteriaceae</taxon>
        <taxon>Pedobacter</taxon>
    </lineage>
</organism>
<dbReference type="InterPro" id="IPR011990">
    <property type="entry name" value="TPR-like_helical_dom_sf"/>
</dbReference>
<evidence type="ECO:0000313" key="3">
    <source>
        <dbReference type="Proteomes" id="UP000223749"/>
    </source>
</evidence>
<feature type="chain" id="PRO_5013931207" description="MalT-like TPR region domain-containing protein" evidence="1">
    <location>
        <begin position="20"/>
        <end position="234"/>
    </location>
</feature>
<evidence type="ECO:0000313" key="2">
    <source>
        <dbReference type="EMBL" id="ATP58514.1"/>
    </source>
</evidence>
<dbReference type="EMBL" id="CP024091">
    <property type="protein sequence ID" value="ATP58514.1"/>
    <property type="molecule type" value="Genomic_DNA"/>
</dbReference>